<feature type="compositionally biased region" description="Gly residues" evidence="1">
    <location>
        <begin position="160"/>
        <end position="171"/>
    </location>
</feature>
<keyword evidence="3" id="KW-1185">Reference proteome</keyword>
<sequence>MNDYVQDQNSLKISNSSKFRIITLKDIPDVSNYIQKKTGRKDLRINIPNHNTAKSFKFLNLQLTDIAEKTQGNTTYYIFGIDVPNTDNKTVYNLEVKKVDNNIETANIIIYHSLQPLSDNPRIRFDYFTGTITSINLEGKTGSEVTYNDGIGDCSPDGGTPSGNGDVGTGVGSEDTPPPNGGWNDGGTTGTSPWSNDTTNDCTDLVLDNQGNTLGWYNHCTGSYYPNVNKNSSGGYSKLTADCNGNGSGVIVTSTHDPCQKIKENFDNTKFKEKVAALDKSEVFAYDHEMGFAAGYPPANTGVTGVQYPPMENTIGTHNVKLPNGNQYFGFMHTHNNETANGNPIKIFSPADLATFLTSCVHNAQSHGSIADAYAMVITSEGNYMLNYTGASTPVITVSQYNGWKTWYLTEVQKLQKDDGSFDQNDLEKFFVRFLVESVKIAGLEIYHIEKTTGTASLINSDGTKTTCN</sequence>
<protein>
    <recommendedName>
        <fullName evidence="4">DUF4329 domain-containing protein</fullName>
    </recommendedName>
</protein>
<name>A0ABT8TYL8_9FLAO</name>
<dbReference type="RefSeq" id="WP_302713556.1">
    <property type="nucleotide sequence ID" value="NZ_JAULSJ010000003.1"/>
</dbReference>
<dbReference type="EMBL" id="JAULSJ010000003">
    <property type="protein sequence ID" value="MDO3423889.1"/>
    <property type="molecule type" value="Genomic_DNA"/>
</dbReference>
<reference evidence="2" key="1">
    <citation type="submission" date="2023-07" db="EMBL/GenBank/DDBJ databases">
        <title>AMR profile of multidrug- resistance Chryseobacterium gambrini related strain.</title>
        <authorList>
            <person name="Kirdat K."/>
            <person name="Bhatt A."/>
            <person name="Kuyare S."/>
            <person name="Yadav A."/>
        </authorList>
    </citation>
    <scope>NUCLEOTIDE SEQUENCE</scope>
    <source>
        <strain evidence="2">APV-1</strain>
    </source>
</reference>
<proteinExistence type="predicted"/>
<evidence type="ECO:0000313" key="3">
    <source>
        <dbReference type="Proteomes" id="UP001168128"/>
    </source>
</evidence>
<feature type="region of interest" description="Disordered" evidence="1">
    <location>
        <begin position="155"/>
        <end position="191"/>
    </location>
</feature>
<evidence type="ECO:0008006" key="4">
    <source>
        <dbReference type="Google" id="ProtNLM"/>
    </source>
</evidence>
<gene>
    <name evidence="2" type="ORF">QWT87_03235</name>
</gene>
<dbReference type="Proteomes" id="UP001168128">
    <property type="component" value="Unassembled WGS sequence"/>
</dbReference>
<comment type="caution">
    <text evidence="2">The sequence shown here is derived from an EMBL/GenBank/DDBJ whole genome shotgun (WGS) entry which is preliminary data.</text>
</comment>
<organism evidence="2 3">
    <name type="scientific">Chryseobacterium urinae</name>
    <dbReference type="NCBI Taxonomy" id="3058400"/>
    <lineage>
        <taxon>Bacteria</taxon>
        <taxon>Pseudomonadati</taxon>
        <taxon>Bacteroidota</taxon>
        <taxon>Flavobacteriia</taxon>
        <taxon>Flavobacteriales</taxon>
        <taxon>Weeksellaceae</taxon>
        <taxon>Chryseobacterium group</taxon>
        <taxon>Chryseobacterium</taxon>
    </lineage>
</organism>
<accession>A0ABT8TYL8</accession>
<evidence type="ECO:0000256" key="1">
    <source>
        <dbReference type="SAM" id="MobiDB-lite"/>
    </source>
</evidence>
<evidence type="ECO:0000313" key="2">
    <source>
        <dbReference type="EMBL" id="MDO3423889.1"/>
    </source>
</evidence>